<accession>B0Y045</accession>
<dbReference type="EMBL" id="DS499596">
    <property type="protein sequence ID" value="EDP53383.1"/>
    <property type="molecule type" value="Genomic_DNA"/>
</dbReference>
<reference evidence="1 2" key="1">
    <citation type="journal article" date="2008" name="PLoS Genet.">
        <title>Genomic islands in the pathogenic filamentous fungus Aspergillus fumigatus.</title>
        <authorList>
            <person name="Fedorova N.D."/>
            <person name="Khaldi N."/>
            <person name="Joardar V.S."/>
            <person name="Maiti R."/>
            <person name="Amedeo P."/>
            <person name="Anderson M.J."/>
            <person name="Crabtree J."/>
            <person name="Silva J.C."/>
            <person name="Badger J.H."/>
            <person name="Albarraq A."/>
            <person name="Angiuoli S."/>
            <person name="Bussey H."/>
            <person name="Bowyer P."/>
            <person name="Cotty P.J."/>
            <person name="Dyer P.S."/>
            <person name="Egan A."/>
            <person name="Galens K."/>
            <person name="Fraser-Liggett C.M."/>
            <person name="Haas B.J."/>
            <person name="Inman J.M."/>
            <person name="Kent R."/>
            <person name="Lemieux S."/>
            <person name="Malavazi I."/>
            <person name="Orvis J."/>
            <person name="Roemer T."/>
            <person name="Ronning C.M."/>
            <person name="Sundaram J.P."/>
            <person name="Sutton G."/>
            <person name="Turner G."/>
            <person name="Venter J.C."/>
            <person name="White O.R."/>
            <person name="Whitty B.R."/>
            <person name="Youngman P."/>
            <person name="Wolfe K.H."/>
            <person name="Goldman G.H."/>
            <person name="Wortman J.R."/>
            <person name="Jiang B."/>
            <person name="Denning D.W."/>
            <person name="Nierman W.C."/>
        </authorList>
    </citation>
    <scope>NUCLEOTIDE SEQUENCE [LARGE SCALE GENOMIC DNA]</scope>
    <source>
        <strain evidence="2">CBS 144.89 / FGSC A1163 / CEA10</strain>
    </source>
</reference>
<dbReference type="VEuPathDB" id="FungiDB:AFUB_045590"/>
<evidence type="ECO:0000313" key="1">
    <source>
        <dbReference type="EMBL" id="EDP53383.1"/>
    </source>
</evidence>
<name>B0Y045_ASPFC</name>
<dbReference type="HOGENOM" id="CLU_2372377_0_0_1"/>
<sequence>MATEDNPPQAGNEAGRYPLSRRIYCAWMIISCASTTMFRGDDPTAVRTVRLRCNEVLDAEEANEAERYLEGEAKRRKANLQAMKEALLKSKSTRG</sequence>
<keyword evidence="2" id="KW-1185">Reference proteome</keyword>
<protein>
    <submittedName>
        <fullName evidence="1">Uncharacterized protein</fullName>
    </submittedName>
</protein>
<organism evidence="1 2">
    <name type="scientific">Aspergillus fumigatus (strain CBS 144.89 / FGSC A1163 / CEA10)</name>
    <name type="common">Neosartorya fumigata</name>
    <dbReference type="NCBI Taxonomy" id="451804"/>
    <lineage>
        <taxon>Eukaryota</taxon>
        <taxon>Fungi</taxon>
        <taxon>Dikarya</taxon>
        <taxon>Ascomycota</taxon>
        <taxon>Pezizomycotina</taxon>
        <taxon>Eurotiomycetes</taxon>
        <taxon>Eurotiomycetidae</taxon>
        <taxon>Eurotiales</taxon>
        <taxon>Aspergillaceae</taxon>
        <taxon>Aspergillus</taxon>
        <taxon>Aspergillus subgen. Fumigati</taxon>
    </lineage>
</organism>
<dbReference type="AlphaFoldDB" id="B0Y045"/>
<dbReference type="Proteomes" id="UP000001699">
    <property type="component" value="Unassembled WGS sequence"/>
</dbReference>
<evidence type="ECO:0000313" key="2">
    <source>
        <dbReference type="Proteomes" id="UP000001699"/>
    </source>
</evidence>
<proteinExistence type="predicted"/>
<gene>
    <name evidence="1" type="ORF">AFUB_045590</name>
</gene>